<evidence type="ECO:0000313" key="2">
    <source>
        <dbReference type="EMBL" id="TFZ00286.1"/>
    </source>
</evidence>
<gene>
    <name evidence="2" type="ORF">EZ216_14395</name>
</gene>
<proteinExistence type="predicted"/>
<accession>A0A4Z0BLT1</accession>
<protein>
    <submittedName>
        <fullName evidence="2">Uncharacterized protein</fullName>
    </submittedName>
</protein>
<dbReference type="Proteomes" id="UP000297839">
    <property type="component" value="Unassembled WGS sequence"/>
</dbReference>
<feature type="signal peptide" evidence="1">
    <location>
        <begin position="1"/>
        <end position="22"/>
    </location>
</feature>
<feature type="chain" id="PRO_5021334744" evidence="1">
    <location>
        <begin position="23"/>
        <end position="190"/>
    </location>
</feature>
<reference evidence="2 3" key="1">
    <citation type="submission" date="2019-03" db="EMBL/GenBank/DDBJ databases">
        <title>Ramlibacter sp. 18x22-1, whole genome shotgun sequence.</title>
        <authorList>
            <person name="Zhang X."/>
            <person name="Feng G."/>
            <person name="Zhu H."/>
        </authorList>
    </citation>
    <scope>NUCLEOTIDE SEQUENCE [LARGE SCALE GENOMIC DNA]</scope>
    <source>
        <strain evidence="2 3">18x22-1</strain>
    </source>
</reference>
<evidence type="ECO:0000256" key="1">
    <source>
        <dbReference type="SAM" id="SignalP"/>
    </source>
</evidence>
<organism evidence="2 3">
    <name type="scientific">Ramlibacter humi</name>
    <dbReference type="NCBI Taxonomy" id="2530451"/>
    <lineage>
        <taxon>Bacteria</taxon>
        <taxon>Pseudomonadati</taxon>
        <taxon>Pseudomonadota</taxon>
        <taxon>Betaproteobacteria</taxon>
        <taxon>Burkholderiales</taxon>
        <taxon>Comamonadaceae</taxon>
        <taxon>Ramlibacter</taxon>
    </lineage>
</organism>
<name>A0A4Z0BLT1_9BURK</name>
<keyword evidence="3" id="KW-1185">Reference proteome</keyword>
<evidence type="ECO:0000313" key="3">
    <source>
        <dbReference type="Proteomes" id="UP000297839"/>
    </source>
</evidence>
<keyword evidence="1" id="KW-0732">Signal</keyword>
<dbReference type="RefSeq" id="WP_135250472.1">
    <property type="nucleotide sequence ID" value="NZ_SMLK01000004.1"/>
</dbReference>
<sequence length="190" mass="19406">MKLRPASFLLALALALSLPVFAAAPAATAEMEDEDLPDPVMPAVPASPPAGVRKITDAALTCGQIHAESLALDAAIAKHRADAEAAQREANVAQEEVMQQAHSGMGAPVGSTLLGMVPGGGMVSSLAAQAQASAQRSAMQKGAGRMTAAYQRMAQAQEQLAYAQARNDHIVGLFLQKKCKLPDAGAAPGG</sequence>
<comment type="caution">
    <text evidence="2">The sequence shown here is derived from an EMBL/GenBank/DDBJ whole genome shotgun (WGS) entry which is preliminary data.</text>
</comment>
<dbReference type="AlphaFoldDB" id="A0A4Z0BLT1"/>
<dbReference type="EMBL" id="SMLK01000004">
    <property type="protein sequence ID" value="TFZ00286.1"/>
    <property type="molecule type" value="Genomic_DNA"/>
</dbReference>